<name>A0AAW9PYT5_9CYAN</name>
<keyword evidence="2 5" id="KW-0812">Transmembrane</keyword>
<evidence type="ECO:0000256" key="3">
    <source>
        <dbReference type="ARBA" id="ARBA00022989"/>
    </source>
</evidence>
<dbReference type="HAMAP" id="MF_00010">
    <property type="entry name" value="UPF0060"/>
    <property type="match status" value="1"/>
</dbReference>
<sequence>MAILKSLVYFFLAGLCEIGGGYLIWLYLREGKSIWVALLGALLLIGYGFVATLQPTNFGRTYAAYGGIFIVLSLLWGWRVDGITPDRFDCLGAAIALLGALAIVYAPRN</sequence>
<feature type="transmembrane region" description="Helical" evidence="5">
    <location>
        <begin position="7"/>
        <end position="28"/>
    </location>
</feature>
<protein>
    <submittedName>
        <fullName evidence="6">YnfA family protein</fullName>
    </submittedName>
</protein>
<keyword evidence="3 5" id="KW-1133">Transmembrane helix</keyword>
<evidence type="ECO:0000313" key="7">
    <source>
        <dbReference type="Proteomes" id="UP001333818"/>
    </source>
</evidence>
<proteinExistence type="inferred from homology"/>
<reference evidence="6" key="1">
    <citation type="submission" date="2024-01" db="EMBL/GenBank/DDBJ databases">
        <title>Bank of Algae and Cyanobacteria of the Azores (BACA) strain genomes.</title>
        <authorList>
            <person name="Luz R."/>
            <person name="Cordeiro R."/>
            <person name="Fonseca A."/>
            <person name="Goncalves V."/>
        </authorList>
    </citation>
    <scope>NUCLEOTIDE SEQUENCE</scope>
    <source>
        <strain evidence="6">BACA0141</strain>
    </source>
</reference>
<gene>
    <name evidence="6" type="ORF">V2H45_22970</name>
</gene>
<dbReference type="Pfam" id="PF02694">
    <property type="entry name" value="UPF0060"/>
    <property type="match status" value="1"/>
</dbReference>
<dbReference type="EMBL" id="JAZBJZ010000149">
    <property type="protein sequence ID" value="MEE3719607.1"/>
    <property type="molecule type" value="Genomic_DNA"/>
</dbReference>
<dbReference type="AlphaFoldDB" id="A0AAW9PYT5"/>
<comment type="similarity">
    <text evidence="5">Belongs to the UPF0060 family.</text>
</comment>
<dbReference type="PANTHER" id="PTHR36116">
    <property type="entry name" value="UPF0060 MEMBRANE PROTEIN YNFA"/>
    <property type="match status" value="1"/>
</dbReference>
<evidence type="ECO:0000256" key="1">
    <source>
        <dbReference type="ARBA" id="ARBA00022475"/>
    </source>
</evidence>
<dbReference type="GO" id="GO:0005886">
    <property type="term" value="C:plasma membrane"/>
    <property type="evidence" value="ECO:0007669"/>
    <property type="project" value="UniProtKB-SubCell"/>
</dbReference>
<dbReference type="PANTHER" id="PTHR36116:SF1">
    <property type="entry name" value="UPF0060 MEMBRANE PROTEIN YNFA"/>
    <property type="match status" value="1"/>
</dbReference>
<evidence type="ECO:0000256" key="5">
    <source>
        <dbReference type="HAMAP-Rule" id="MF_00010"/>
    </source>
</evidence>
<dbReference type="RefSeq" id="WP_330486043.1">
    <property type="nucleotide sequence ID" value="NZ_JAZBJZ010000149.1"/>
</dbReference>
<dbReference type="InterPro" id="IPR037185">
    <property type="entry name" value="EmrE-like"/>
</dbReference>
<keyword evidence="1 5" id="KW-1003">Cell membrane</keyword>
<keyword evidence="7" id="KW-1185">Reference proteome</keyword>
<organism evidence="6 7">
    <name type="scientific">Tumidithrix elongata BACA0141</name>
    <dbReference type="NCBI Taxonomy" id="2716417"/>
    <lineage>
        <taxon>Bacteria</taxon>
        <taxon>Bacillati</taxon>
        <taxon>Cyanobacteriota</taxon>
        <taxon>Cyanophyceae</taxon>
        <taxon>Pseudanabaenales</taxon>
        <taxon>Pseudanabaenaceae</taxon>
        <taxon>Tumidithrix</taxon>
        <taxon>Tumidithrix elongata</taxon>
    </lineage>
</organism>
<feature type="transmembrane region" description="Helical" evidence="5">
    <location>
        <begin position="62"/>
        <end position="79"/>
    </location>
</feature>
<dbReference type="SUPFAM" id="SSF103481">
    <property type="entry name" value="Multidrug resistance efflux transporter EmrE"/>
    <property type="match status" value="1"/>
</dbReference>
<keyword evidence="4 5" id="KW-0472">Membrane</keyword>
<feature type="transmembrane region" description="Helical" evidence="5">
    <location>
        <begin position="34"/>
        <end position="50"/>
    </location>
</feature>
<dbReference type="InterPro" id="IPR003844">
    <property type="entry name" value="UPF0060"/>
</dbReference>
<dbReference type="Proteomes" id="UP001333818">
    <property type="component" value="Unassembled WGS sequence"/>
</dbReference>
<evidence type="ECO:0000256" key="4">
    <source>
        <dbReference type="ARBA" id="ARBA00023136"/>
    </source>
</evidence>
<evidence type="ECO:0000313" key="6">
    <source>
        <dbReference type="EMBL" id="MEE3719607.1"/>
    </source>
</evidence>
<evidence type="ECO:0000256" key="2">
    <source>
        <dbReference type="ARBA" id="ARBA00022692"/>
    </source>
</evidence>
<comment type="subcellular location">
    <subcellularLocation>
        <location evidence="5">Cell membrane</location>
        <topology evidence="5">Multi-pass membrane protein</topology>
    </subcellularLocation>
</comment>
<comment type="caution">
    <text evidence="6">The sequence shown here is derived from an EMBL/GenBank/DDBJ whole genome shotgun (WGS) entry which is preliminary data.</text>
</comment>
<feature type="transmembrane region" description="Helical" evidence="5">
    <location>
        <begin position="91"/>
        <end position="107"/>
    </location>
</feature>
<dbReference type="NCBIfam" id="NF002586">
    <property type="entry name" value="PRK02237.1"/>
    <property type="match status" value="1"/>
</dbReference>
<accession>A0AAW9PYT5</accession>